<evidence type="ECO:0000313" key="1">
    <source>
        <dbReference type="EMBL" id="UYV83470.1"/>
    </source>
</evidence>
<reference evidence="1 2" key="1">
    <citation type="submission" date="2022-03" db="EMBL/GenBank/DDBJ databases">
        <title>A chromosomal length assembly of Cordylochernes scorpioides.</title>
        <authorList>
            <person name="Zeh D."/>
            <person name="Zeh J."/>
        </authorList>
    </citation>
    <scope>NUCLEOTIDE SEQUENCE [LARGE SCALE GENOMIC DNA]</scope>
    <source>
        <strain evidence="1">IN4F17</strain>
        <tissue evidence="1">Whole Body</tissue>
    </source>
</reference>
<evidence type="ECO:0000313" key="2">
    <source>
        <dbReference type="Proteomes" id="UP001235939"/>
    </source>
</evidence>
<accession>A0ABY6LQG5</accession>
<gene>
    <name evidence="1" type="ORF">LAZ67_23001128</name>
</gene>
<dbReference type="PANTHER" id="PTHR24559">
    <property type="entry name" value="TRANSPOSON TY3-I GAG-POL POLYPROTEIN"/>
    <property type="match status" value="1"/>
</dbReference>
<name>A0ABY6LQG5_9ARAC</name>
<proteinExistence type="predicted"/>
<dbReference type="Gene3D" id="3.30.70.270">
    <property type="match status" value="1"/>
</dbReference>
<dbReference type="Proteomes" id="UP001235939">
    <property type="component" value="Chromosome 23"/>
</dbReference>
<dbReference type="Gene3D" id="3.10.10.10">
    <property type="entry name" value="HIV Type 1 Reverse Transcriptase, subunit A, domain 1"/>
    <property type="match status" value="1"/>
</dbReference>
<organism evidence="1 2">
    <name type="scientific">Cordylochernes scorpioides</name>
    <dbReference type="NCBI Taxonomy" id="51811"/>
    <lineage>
        <taxon>Eukaryota</taxon>
        <taxon>Metazoa</taxon>
        <taxon>Ecdysozoa</taxon>
        <taxon>Arthropoda</taxon>
        <taxon>Chelicerata</taxon>
        <taxon>Arachnida</taxon>
        <taxon>Pseudoscorpiones</taxon>
        <taxon>Cheliferoidea</taxon>
        <taxon>Chernetidae</taxon>
        <taxon>Cordylochernes</taxon>
    </lineage>
</organism>
<dbReference type="EMBL" id="CP092885">
    <property type="protein sequence ID" value="UYV83470.1"/>
    <property type="molecule type" value="Genomic_DNA"/>
</dbReference>
<dbReference type="SUPFAM" id="SSF56672">
    <property type="entry name" value="DNA/RNA polymerases"/>
    <property type="match status" value="1"/>
</dbReference>
<dbReference type="InterPro" id="IPR043502">
    <property type="entry name" value="DNA/RNA_pol_sf"/>
</dbReference>
<dbReference type="InterPro" id="IPR053134">
    <property type="entry name" value="RNA-dir_DNA_polymerase"/>
</dbReference>
<dbReference type="InterPro" id="IPR043128">
    <property type="entry name" value="Rev_trsase/Diguanyl_cyclase"/>
</dbReference>
<protein>
    <submittedName>
        <fullName evidence="1">K02A2.6-like</fullName>
    </submittedName>
</protein>
<sequence>MGKSTRRPTTWRTDPAIFFFKLPRSECNNSNNGIIQLKIGTLQLENCLAGSSYFSTMDLRSGYWQIEVDEKDREKTAFITPNGL</sequence>
<keyword evidence="2" id="KW-1185">Reference proteome</keyword>
<dbReference type="PANTHER" id="PTHR24559:SF444">
    <property type="entry name" value="REVERSE TRANSCRIPTASE DOMAIN-CONTAINING PROTEIN"/>
    <property type="match status" value="1"/>
</dbReference>